<feature type="compositionally biased region" description="Low complexity" evidence="1">
    <location>
        <begin position="1"/>
        <end position="17"/>
    </location>
</feature>
<dbReference type="GO" id="GO:0009409">
    <property type="term" value="P:response to cold"/>
    <property type="evidence" value="ECO:0007669"/>
    <property type="project" value="InterPro"/>
</dbReference>
<dbReference type="InterPro" id="IPR044678">
    <property type="entry name" value="COR27/28"/>
</dbReference>
<dbReference type="Proteomes" id="UP001346149">
    <property type="component" value="Unassembled WGS sequence"/>
</dbReference>
<reference evidence="2 3" key="1">
    <citation type="journal article" date="2023" name="Hortic Res">
        <title>Pangenome of water caltrop reveals structural variations and asymmetric subgenome divergence after allopolyploidization.</title>
        <authorList>
            <person name="Zhang X."/>
            <person name="Chen Y."/>
            <person name="Wang L."/>
            <person name="Yuan Y."/>
            <person name="Fang M."/>
            <person name="Shi L."/>
            <person name="Lu R."/>
            <person name="Comes H.P."/>
            <person name="Ma Y."/>
            <person name="Chen Y."/>
            <person name="Huang G."/>
            <person name="Zhou Y."/>
            <person name="Zheng Z."/>
            <person name="Qiu Y."/>
        </authorList>
    </citation>
    <scope>NUCLEOTIDE SEQUENCE [LARGE SCALE GENOMIC DNA]</scope>
    <source>
        <strain evidence="2">F231</strain>
    </source>
</reference>
<dbReference type="GO" id="GO:0042752">
    <property type="term" value="P:regulation of circadian rhythm"/>
    <property type="evidence" value="ECO:0007669"/>
    <property type="project" value="InterPro"/>
</dbReference>
<dbReference type="PANTHER" id="PTHR33676:SF3">
    <property type="entry name" value="COLD-REGULATED PROTEIN 27"/>
    <property type="match status" value="1"/>
</dbReference>
<dbReference type="EMBL" id="JAXQNO010000007">
    <property type="protein sequence ID" value="KAK4795365.1"/>
    <property type="molecule type" value="Genomic_DNA"/>
</dbReference>
<keyword evidence="3" id="KW-1185">Reference proteome</keyword>
<gene>
    <name evidence="2" type="ORF">SAY86_013359</name>
</gene>
<feature type="compositionally biased region" description="Polar residues" evidence="1">
    <location>
        <begin position="24"/>
        <end position="34"/>
    </location>
</feature>
<feature type="region of interest" description="Disordered" evidence="1">
    <location>
        <begin position="187"/>
        <end position="214"/>
    </location>
</feature>
<organism evidence="2 3">
    <name type="scientific">Trapa natans</name>
    <name type="common">Water chestnut</name>
    <dbReference type="NCBI Taxonomy" id="22666"/>
    <lineage>
        <taxon>Eukaryota</taxon>
        <taxon>Viridiplantae</taxon>
        <taxon>Streptophyta</taxon>
        <taxon>Embryophyta</taxon>
        <taxon>Tracheophyta</taxon>
        <taxon>Spermatophyta</taxon>
        <taxon>Magnoliopsida</taxon>
        <taxon>eudicotyledons</taxon>
        <taxon>Gunneridae</taxon>
        <taxon>Pentapetalae</taxon>
        <taxon>rosids</taxon>
        <taxon>malvids</taxon>
        <taxon>Myrtales</taxon>
        <taxon>Lythraceae</taxon>
        <taxon>Trapa</taxon>
    </lineage>
</organism>
<evidence type="ECO:0008006" key="4">
    <source>
        <dbReference type="Google" id="ProtNLM"/>
    </source>
</evidence>
<evidence type="ECO:0000313" key="3">
    <source>
        <dbReference type="Proteomes" id="UP001346149"/>
    </source>
</evidence>
<dbReference type="AlphaFoldDB" id="A0AAN7RBJ2"/>
<sequence>MENSQTNLSTASSNASSELKPISTPESSKTGSITTEWTDEKHGLYLRSMEASFVNQLYDSFDLLKFHLQKENSPHSLGKTCRPTRSPSGQYKVLQRGFWHKINFTRPNFSKNKPDGSRRVLASPWIKHFRSLSKQQRHEAMSLNEKGAIPCSLAAHMEQPPQCWPHHKIDEININADLEFSDQNFVDGDAGEAGTSKSSKCGSKRMKTVEDRTSSVDQVLPSFGRLLNDNEAKA</sequence>
<evidence type="ECO:0000313" key="2">
    <source>
        <dbReference type="EMBL" id="KAK4795365.1"/>
    </source>
</evidence>
<proteinExistence type="predicted"/>
<feature type="region of interest" description="Disordered" evidence="1">
    <location>
        <begin position="1"/>
        <end position="34"/>
    </location>
</feature>
<dbReference type="PANTHER" id="PTHR33676">
    <property type="entry name" value="COLD REGULATED PROTEIN 27"/>
    <property type="match status" value="1"/>
</dbReference>
<name>A0AAN7RBJ2_TRANT</name>
<evidence type="ECO:0000256" key="1">
    <source>
        <dbReference type="SAM" id="MobiDB-lite"/>
    </source>
</evidence>
<comment type="caution">
    <text evidence="2">The sequence shown here is derived from an EMBL/GenBank/DDBJ whole genome shotgun (WGS) entry which is preliminary data.</text>
</comment>
<protein>
    <recommendedName>
        <fullName evidence="4">Cold regulated protein 27</fullName>
    </recommendedName>
</protein>
<accession>A0AAN7RBJ2</accession>